<comment type="similarity">
    <text evidence="1">Belongs to the BLOC1S3 family.</text>
</comment>
<dbReference type="Proteomes" id="UP001153712">
    <property type="component" value="Chromosome 1"/>
</dbReference>
<dbReference type="PANTHER" id="PTHR31974:SF2">
    <property type="entry name" value="BIOGENESIS OF LYSOSOME-RELATED ORGANELLES COMPLEX 1 SUBUNIT 3"/>
    <property type="match status" value="1"/>
</dbReference>
<gene>
    <name evidence="4" type="ORF">PHYEVI_LOCUS271</name>
</gene>
<feature type="region of interest" description="Disordered" evidence="3">
    <location>
        <begin position="1"/>
        <end position="25"/>
    </location>
</feature>
<evidence type="ECO:0000313" key="4">
    <source>
        <dbReference type="EMBL" id="CAG9853800.1"/>
    </source>
</evidence>
<accession>A0A9N9T9J0</accession>
<reference evidence="4" key="1">
    <citation type="submission" date="2022-01" db="EMBL/GenBank/DDBJ databases">
        <authorList>
            <person name="King R."/>
        </authorList>
    </citation>
    <scope>NUCLEOTIDE SEQUENCE</scope>
</reference>
<proteinExistence type="inferred from homology"/>
<sequence length="159" mass="17236">MNKSIVVTGEASETDSEDEFKDVTLNSSMTKSVQGAVIPGEDSESDNEIDASVASATSALTQCQFVANNDPKFDSLFHLKLRECNEHLHSNIENVCQSTINDAARHLSVIDQHLVRSETNVENSVTAVKSLSISSLNIKSKLHSLLSSNFLANLKGSKE</sequence>
<dbReference type="EMBL" id="OU900094">
    <property type="protein sequence ID" value="CAG9853800.1"/>
    <property type="molecule type" value="Genomic_DNA"/>
</dbReference>
<dbReference type="Pfam" id="PF15753">
    <property type="entry name" value="BLOC1S3"/>
    <property type="match status" value="1"/>
</dbReference>
<dbReference type="InterPro" id="IPR017245">
    <property type="entry name" value="BLOC-1_complex_su-3"/>
</dbReference>
<protein>
    <recommendedName>
        <fullName evidence="2">Biogenesis of lysosome-related organelles complex 1 subunit 3</fullName>
    </recommendedName>
</protein>
<dbReference type="PANTHER" id="PTHR31974">
    <property type="entry name" value="BIOGENESIS OF LYSOSOME-RELATED ORGANELLES COMPLEX 1 SUBUNIT 3"/>
    <property type="match status" value="1"/>
</dbReference>
<keyword evidence="5" id="KW-1185">Reference proteome</keyword>
<evidence type="ECO:0000256" key="2">
    <source>
        <dbReference type="ARBA" id="ARBA00019581"/>
    </source>
</evidence>
<evidence type="ECO:0000313" key="5">
    <source>
        <dbReference type="Proteomes" id="UP001153712"/>
    </source>
</evidence>
<evidence type="ECO:0000256" key="1">
    <source>
        <dbReference type="ARBA" id="ARBA00008942"/>
    </source>
</evidence>
<evidence type="ECO:0000256" key="3">
    <source>
        <dbReference type="SAM" id="MobiDB-lite"/>
    </source>
</evidence>
<dbReference type="GO" id="GO:0031083">
    <property type="term" value="C:BLOC-1 complex"/>
    <property type="evidence" value="ECO:0007669"/>
    <property type="project" value="TreeGrafter"/>
</dbReference>
<dbReference type="OrthoDB" id="5984572at2759"/>
<name>A0A9N9T9J0_PHYSR</name>
<organism evidence="4 5">
    <name type="scientific">Phyllotreta striolata</name>
    <name type="common">Striped flea beetle</name>
    <name type="synonym">Crioceris striolata</name>
    <dbReference type="NCBI Taxonomy" id="444603"/>
    <lineage>
        <taxon>Eukaryota</taxon>
        <taxon>Metazoa</taxon>
        <taxon>Ecdysozoa</taxon>
        <taxon>Arthropoda</taxon>
        <taxon>Hexapoda</taxon>
        <taxon>Insecta</taxon>
        <taxon>Pterygota</taxon>
        <taxon>Neoptera</taxon>
        <taxon>Endopterygota</taxon>
        <taxon>Coleoptera</taxon>
        <taxon>Polyphaga</taxon>
        <taxon>Cucujiformia</taxon>
        <taxon>Chrysomeloidea</taxon>
        <taxon>Chrysomelidae</taxon>
        <taxon>Galerucinae</taxon>
        <taxon>Alticini</taxon>
        <taxon>Phyllotreta</taxon>
    </lineage>
</organism>
<dbReference type="AlphaFoldDB" id="A0A9N9T9J0"/>